<sequence length="60" mass="6401">MQELPRQLRLNEIALGAIVGSLTKEAAEPAMSAGRKVWDWAKAKLTGPEAAIAMALEEAP</sequence>
<accession>A0A502FV36</accession>
<reference evidence="1 2" key="1">
    <citation type="journal article" date="2019" name="Environ. Microbiol.">
        <title>Species interactions and distinct microbial communities in high Arctic permafrost affected cryosols are associated with the CH4 and CO2 gas fluxes.</title>
        <authorList>
            <person name="Altshuler I."/>
            <person name="Hamel J."/>
            <person name="Turney S."/>
            <person name="Magnuson E."/>
            <person name="Levesque R."/>
            <person name="Greer C."/>
            <person name="Whyte L.G."/>
        </authorList>
    </citation>
    <scope>NUCLEOTIDE SEQUENCE [LARGE SCALE GENOMIC DNA]</scope>
    <source>
        <strain evidence="1 2">S9.3B</strain>
    </source>
</reference>
<evidence type="ECO:0000313" key="2">
    <source>
        <dbReference type="Proteomes" id="UP000317078"/>
    </source>
</evidence>
<evidence type="ECO:0000313" key="1">
    <source>
        <dbReference type="EMBL" id="TPG53418.1"/>
    </source>
</evidence>
<dbReference type="AlphaFoldDB" id="A0A502FV36"/>
<proteinExistence type="predicted"/>
<name>A0A502FV36_9PROT</name>
<organism evidence="1 2">
    <name type="scientific">Muricoccus nepalensis</name>
    <dbReference type="NCBI Taxonomy" id="1854500"/>
    <lineage>
        <taxon>Bacteria</taxon>
        <taxon>Pseudomonadati</taxon>
        <taxon>Pseudomonadota</taxon>
        <taxon>Alphaproteobacteria</taxon>
        <taxon>Acetobacterales</taxon>
        <taxon>Roseomonadaceae</taxon>
        <taxon>Muricoccus</taxon>
    </lineage>
</organism>
<gene>
    <name evidence="1" type="ORF">EAH89_16875</name>
</gene>
<dbReference type="EMBL" id="RCZP01000017">
    <property type="protein sequence ID" value="TPG53418.1"/>
    <property type="molecule type" value="Genomic_DNA"/>
</dbReference>
<keyword evidence="2" id="KW-1185">Reference proteome</keyword>
<protein>
    <submittedName>
        <fullName evidence="1">Uncharacterized protein</fullName>
    </submittedName>
</protein>
<comment type="caution">
    <text evidence="1">The sequence shown here is derived from an EMBL/GenBank/DDBJ whole genome shotgun (WGS) entry which is preliminary data.</text>
</comment>
<dbReference type="Proteomes" id="UP000317078">
    <property type="component" value="Unassembled WGS sequence"/>
</dbReference>